<feature type="transmembrane region" description="Helical" evidence="7">
    <location>
        <begin position="73"/>
        <end position="91"/>
    </location>
</feature>
<comment type="subcellular location">
    <subcellularLocation>
        <location evidence="1">Cell membrane</location>
        <topology evidence="1">Multi-pass membrane protein</topology>
    </subcellularLocation>
</comment>
<keyword evidence="4 7" id="KW-0812">Transmembrane</keyword>
<dbReference type="EMBL" id="JAIOIV010000034">
    <property type="protein sequence ID" value="MBZ0155518.1"/>
    <property type="molecule type" value="Genomic_DNA"/>
</dbReference>
<feature type="domain" description="MgtC/SapB/SrpB/YhiD N-terminal" evidence="8">
    <location>
        <begin position="14"/>
        <end position="144"/>
    </location>
</feature>
<dbReference type="Proteomes" id="UP000705867">
    <property type="component" value="Unassembled WGS sequence"/>
</dbReference>
<sequence>MDHMVTLDEIIIRLLLGTLIGGIIGFERQVHGRPAGFRTHILVCVACVLLMLVSEHYHSLSVQDPGYVRADPGRIAAGAITGVGFLGAGVVLKTGFSIQGLTTAACIWIVSAIGLSIGGGLYMAGILTFLITIVTLTFLRAMERKLPKLSFRDLTIEGSQDIDEALIRTILKKYGASISNTNYEASSEDRGAVFYLTIFFYRRFSIKDLVDDLAALAFVKKVSLKS</sequence>
<dbReference type="PANTHER" id="PTHR33778">
    <property type="entry name" value="PROTEIN MGTC"/>
    <property type="match status" value="1"/>
</dbReference>
<evidence type="ECO:0000256" key="1">
    <source>
        <dbReference type="ARBA" id="ARBA00004651"/>
    </source>
</evidence>
<dbReference type="GO" id="GO:0005886">
    <property type="term" value="C:plasma membrane"/>
    <property type="evidence" value="ECO:0007669"/>
    <property type="project" value="UniProtKB-SubCell"/>
</dbReference>
<evidence type="ECO:0000256" key="3">
    <source>
        <dbReference type="ARBA" id="ARBA00022475"/>
    </source>
</evidence>
<name>A0A953J3C9_9BACT</name>
<feature type="transmembrane region" description="Helical" evidence="7">
    <location>
        <begin position="6"/>
        <end position="26"/>
    </location>
</feature>
<protein>
    <submittedName>
        <fullName evidence="9">MgtC/SapB family protein</fullName>
    </submittedName>
</protein>
<comment type="similarity">
    <text evidence="2">Belongs to the MgtC/SapB family.</text>
</comment>
<evidence type="ECO:0000256" key="5">
    <source>
        <dbReference type="ARBA" id="ARBA00022989"/>
    </source>
</evidence>
<evidence type="ECO:0000259" key="8">
    <source>
        <dbReference type="Pfam" id="PF02308"/>
    </source>
</evidence>
<comment type="caution">
    <text evidence="9">The sequence shown here is derived from an EMBL/GenBank/DDBJ whole genome shotgun (WGS) entry which is preliminary data.</text>
</comment>
<dbReference type="InterPro" id="IPR049177">
    <property type="entry name" value="MgtC_SapB_SrpB_YhiD_N"/>
</dbReference>
<evidence type="ECO:0000313" key="10">
    <source>
        <dbReference type="Proteomes" id="UP000705867"/>
    </source>
</evidence>
<evidence type="ECO:0000256" key="7">
    <source>
        <dbReference type="SAM" id="Phobius"/>
    </source>
</evidence>
<proteinExistence type="inferred from homology"/>
<reference evidence="9" key="2">
    <citation type="submission" date="2021-08" db="EMBL/GenBank/DDBJ databases">
        <authorList>
            <person name="Dalcin Martins P."/>
        </authorList>
    </citation>
    <scope>NUCLEOTIDE SEQUENCE</scope>
    <source>
        <strain evidence="9">MAG_39</strain>
    </source>
</reference>
<organism evidence="9 10">
    <name type="scientific">Candidatus Nitrobium versatile</name>
    <dbReference type="NCBI Taxonomy" id="2884831"/>
    <lineage>
        <taxon>Bacteria</taxon>
        <taxon>Pseudomonadati</taxon>
        <taxon>Nitrospirota</taxon>
        <taxon>Nitrospiria</taxon>
        <taxon>Nitrospirales</taxon>
        <taxon>Nitrospiraceae</taxon>
        <taxon>Candidatus Nitrobium</taxon>
    </lineage>
</organism>
<feature type="transmembrane region" description="Helical" evidence="7">
    <location>
        <begin position="121"/>
        <end position="142"/>
    </location>
</feature>
<dbReference type="PRINTS" id="PR01837">
    <property type="entry name" value="MGTCSAPBPROT"/>
</dbReference>
<dbReference type="InterPro" id="IPR003416">
    <property type="entry name" value="MgtC/SapB/SrpB/YhiD_fam"/>
</dbReference>
<feature type="transmembrane region" description="Helical" evidence="7">
    <location>
        <begin position="35"/>
        <end position="53"/>
    </location>
</feature>
<gene>
    <name evidence="9" type="ORF">K8I29_04780</name>
</gene>
<reference evidence="9" key="1">
    <citation type="journal article" date="2021" name="bioRxiv">
        <title>Unraveling nitrogen, sulfur and carbon metabolic pathways and microbial community transcriptional responses to substrate deprivation and toxicity stresses in a bioreactor mimicking anoxic brackish coastal sediment conditions.</title>
        <authorList>
            <person name="Martins P.D."/>
            <person name="Echeveste M.J."/>
            <person name="Arshad A."/>
            <person name="Kurth J."/>
            <person name="Ouboter H."/>
            <person name="Jetten M.S.M."/>
            <person name="Welte C.U."/>
        </authorList>
    </citation>
    <scope>NUCLEOTIDE SEQUENCE</scope>
    <source>
        <strain evidence="9">MAG_39</strain>
    </source>
</reference>
<evidence type="ECO:0000256" key="6">
    <source>
        <dbReference type="ARBA" id="ARBA00023136"/>
    </source>
</evidence>
<evidence type="ECO:0000256" key="2">
    <source>
        <dbReference type="ARBA" id="ARBA00009298"/>
    </source>
</evidence>
<evidence type="ECO:0000256" key="4">
    <source>
        <dbReference type="ARBA" id="ARBA00022692"/>
    </source>
</evidence>
<evidence type="ECO:0000313" key="9">
    <source>
        <dbReference type="EMBL" id="MBZ0155518.1"/>
    </source>
</evidence>
<accession>A0A953J3C9</accession>
<keyword evidence="5 7" id="KW-1133">Transmembrane helix</keyword>
<keyword evidence="3" id="KW-1003">Cell membrane</keyword>
<dbReference type="Pfam" id="PF02308">
    <property type="entry name" value="MgtC"/>
    <property type="match status" value="1"/>
</dbReference>
<keyword evidence="6 7" id="KW-0472">Membrane</keyword>
<dbReference type="AlphaFoldDB" id="A0A953J3C9"/>
<dbReference type="PANTHER" id="PTHR33778:SF1">
    <property type="entry name" value="MAGNESIUM TRANSPORTER YHID-RELATED"/>
    <property type="match status" value="1"/>
</dbReference>